<protein>
    <submittedName>
        <fullName evidence="2">Uncharacterized protein</fullName>
    </submittedName>
</protein>
<feature type="region of interest" description="Disordered" evidence="1">
    <location>
        <begin position="24"/>
        <end position="66"/>
    </location>
</feature>
<sequence length="91" mass="10114">MTDDFDVEDVAAMREQGDLREFLRSRIRRPTGTPPAPAPPRLPGHRPGAWPPGAGPTPRSEPPAITPEWTAALDDYRQHLLTELHDEEDPA</sequence>
<accession>A0A6G4X9F0</accession>
<reference evidence="2 3" key="1">
    <citation type="submission" date="2020-02" db="EMBL/GenBank/DDBJ databases">
        <title>Whole-genome analyses of novel actinobacteria.</title>
        <authorList>
            <person name="Sahin N."/>
            <person name="Tatar D."/>
        </authorList>
    </citation>
    <scope>NUCLEOTIDE SEQUENCE [LARGE SCALE GENOMIC DNA]</scope>
    <source>
        <strain evidence="2 3">SB3404</strain>
    </source>
</reference>
<comment type="caution">
    <text evidence="2">The sequence shown here is derived from an EMBL/GenBank/DDBJ whole genome shotgun (WGS) entry which is preliminary data.</text>
</comment>
<dbReference type="Proteomes" id="UP000477722">
    <property type="component" value="Unassembled WGS sequence"/>
</dbReference>
<feature type="compositionally biased region" description="Pro residues" evidence="1">
    <location>
        <begin position="49"/>
        <end position="65"/>
    </location>
</feature>
<evidence type="ECO:0000256" key="1">
    <source>
        <dbReference type="SAM" id="MobiDB-lite"/>
    </source>
</evidence>
<proteinExistence type="predicted"/>
<gene>
    <name evidence="2" type="ORF">G5C65_35095</name>
</gene>
<evidence type="ECO:0000313" key="2">
    <source>
        <dbReference type="EMBL" id="NGO73467.1"/>
    </source>
</evidence>
<evidence type="ECO:0000313" key="3">
    <source>
        <dbReference type="Proteomes" id="UP000477722"/>
    </source>
</evidence>
<organism evidence="2 3">
    <name type="scientific">Streptomyces boncukensis</name>
    <dbReference type="NCBI Taxonomy" id="2711219"/>
    <lineage>
        <taxon>Bacteria</taxon>
        <taxon>Bacillati</taxon>
        <taxon>Actinomycetota</taxon>
        <taxon>Actinomycetes</taxon>
        <taxon>Kitasatosporales</taxon>
        <taxon>Streptomycetaceae</taxon>
        <taxon>Streptomyces</taxon>
    </lineage>
</organism>
<name>A0A6G4X9F0_9ACTN</name>
<dbReference type="AlphaFoldDB" id="A0A6G4X9F0"/>
<keyword evidence="3" id="KW-1185">Reference proteome</keyword>
<dbReference type="EMBL" id="JAAKZZ010000750">
    <property type="protein sequence ID" value="NGO73467.1"/>
    <property type="molecule type" value="Genomic_DNA"/>
</dbReference>
<dbReference type="RefSeq" id="WP_165303107.1">
    <property type="nucleotide sequence ID" value="NZ_JAAKZZ010000750.1"/>
</dbReference>
<feature type="compositionally biased region" description="Pro residues" evidence="1">
    <location>
        <begin position="32"/>
        <end position="42"/>
    </location>
</feature>